<gene>
    <name evidence="2" type="ORF">W97_03190</name>
</gene>
<sequence length="299" mass="34233">MQRLKEAIYGCPKVPPRVRTKPMQVLCVGISRSATESLAVALRKLGLETYHGWDMIMEDSARTQQDWNDLARRKYCGEPDGDVRISSAEFDKLLGHAEAVVDIAGWTFAPELIAAYPDAKVILNTRRDLDAWHRSMAQSVLKEAEDSWFMWFMHFWTAELFWSWEMCFCNVFPAFYRSPWPHTARAGVVRNGKWVYREHCNAIRGLVPKERLLEWSVEDGWEPICKASGDSFLGKEAPKEPFPHANNPADFKKTVEKMVKPRYAKGFRNLGLFLAFFIILVTAVVLGMREGGGPWNTLT</sequence>
<keyword evidence="3" id="KW-1185">Reference proteome</keyword>
<dbReference type="Proteomes" id="UP000016924">
    <property type="component" value="Unassembled WGS sequence"/>
</dbReference>
<dbReference type="Gene3D" id="3.40.50.300">
    <property type="entry name" value="P-loop containing nucleotide triphosphate hydrolases"/>
    <property type="match status" value="1"/>
</dbReference>
<evidence type="ECO:0008006" key="4">
    <source>
        <dbReference type="Google" id="ProtNLM"/>
    </source>
</evidence>
<dbReference type="SUPFAM" id="SSF52540">
    <property type="entry name" value="P-loop containing nucleoside triphosphate hydrolases"/>
    <property type="match status" value="1"/>
</dbReference>
<dbReference type="PANTHER" id="PTHR36978">
    <property type="entry name" value="P-LOOP CONTAINING NUCLEOTIDE TRIPHOSPHATE HYDROLASE"/>
    <property type="match status" value="1"/>
</dbReference>
<dbReference type="HOGENOM" id="CLU_061199_1_0_1"/>
<organism evidence="2 3">
    <name type="scientific">Coniosporium apollinis (strain CBS 100218)</name>
    <name type="common">Rock-inhabiting black yeast</name>
    <dbReference type="NCBI Taxonomy" id="1168221"/>
    <lineage>
        <taxon>Eukaryota</taxon>
        <taxon>Fungi</taxon>
        <taxon>Dikarya</taxon>
        <taxon>Ascomycota</taxon>
        <taxon>Pezizomycotina</taxon>
        <taxon>Dothideomycetes</taxon>
        <taxon>Dothideomycetes incertae sedis</taxon>
        <taxon>Coniosporium</taxon>
    </lineage>
</organism>
<evidence type="ECO:0000256" key="1">
    <source>
        <dbReference type="SAM" id="Phobius"/>
    </source>
</evidence>
<dbReference type="OMA" id="RDLDAWH"/>
<name>R7YQK6_CONA1</name>
<dbReference type="OrthoDB" id="408152at2759"/>
<dbReference type="InterPro" id="IPR040632">
    <property type="entry name" value="Sulfotransfer_4"/>
</dbReference>
<dbReference type="Pfam" id="PF17784">
    <property type="entry name" value="Sulfotransfer_4"/>
    <property type="match status" value="1"/>
</dbReference>
<dbReference type="PANTHER" id="PTHR36978:SF8">
    <property type="entry name" value="NAD DEPENDENT EPIMERASE_DEHYDRATASE"/>
    <property type="match status" value="1"/>
</dbReference>
<keyword evidence="1" id="KW-0472">Membrane</keyword>
<dbReference type="RefSeq" id="XP_007779278.1">
    <property type="nucleotide sequence ID" value="XM_007781088.1"/>
</dbReference>
<dbReference type="AlphaFoldDB" id="R7YQK6"/>
<dbReference type="eggNOG" id="ENOG502RY50">
    <property type="taxonomic scope" value="Eukaryota"/>
</dbReference>
<evidence type="ECO:0000313" key="2">
    <source>
        <dbReference type="EMBL" id="EON63961.1"/>
    </source>
</evidence>
<feature type="transmembrane region" description="Helical" evidence="1">
    <location>
        <begin position="267"/>
        <end position="288"/>
    </location>
</feature>
<accession>R7YQK6</accession>
<keyword evidence="1" id="KW-1133">Transmembrane helix</keyword>
<proteinExistence type="predicted"/>
<dbReference type="InterPro" id="IPR027417">
    <property type="entry name" value="P-loop_NTPase"/>
</dbReference>
<evidence type="ECO:0000313" key="3">
    <source>
        <dbReference type="Proteomes" id="UP000016924"/>
    </source>
</evidence>
<dbReference type="STRING" id="1168221.R7YQK6"/>
<protein>
    <recommendedName>
        <fullName evidence="4">NAD dependent epimerase/dehydratase</fullName>
    </recommendedName>
</protein>
<reference evidence="3" key="1">
    <citation type="submission" date="2012-06" db="EMBL/GenBank/DDBJ databases">
        <title>The genome sequence of Coniosporium apollinis CBS 100218.</title>
        <authorList>
            <consortium name="The Broad Institute Genome Sequencing Platform"/>
            <person name="Cuomo C."/>
            <person name="Gorbushina A."/>
            <person name="Noack S."/>
            <person name="Walker B."/>
            <person name="Young S.K."/>
            <person name="Zeng Q."/>
            <person name="Gargeya S."/>
            <person name="Fitzgerald M."/>
            <person name="Haas B."/>
            <person name="Abouelleil A."/>
            <person name="Alvarado L."/>
            <person name="Arachchi H.M."/>
            <person name="Berlin A.M."/>
            <person name="Chapman S.B."/>
            <person name="Goldberg J."/>
            <person name="Griggs A."/>
            <person name="Gujja S."/>
            <person name="Hansen M."/>
            <person name="Howarth C."/>
            <person name="Imamovic A."/>
            <person name="Larimer J."/>
            <person name="McCowan C."/>
            <person name="Montmayeur A."/>
            <person name="Murphy C."/>
            <person name="Neiman D."/>
            <person name="Pearson M."/>
            <person name="Priest M."/>
            <person name="Roberts A."/>
            <person name="Saif S."/>
            <person name="Shea T."/>
            <person name="Sisk P."/>
            <person name="Sykes S."/>
            <person name="Wortman J."/>
            <person name="Nusbaum C."/>
            <person name="Birren B."/>
        </authorList>
    </citation>
    <scope>NUCLEOTIDE SEQUENCE [LARGE SCALE GENOMIC DNA]</scope>
    <source>
        <strain evidence="3">CBS 100218</strain>
    </source>
</reference>
<dbReference type="GeneID" id="19900501"/>
<dbReference type="EMBL" id="JH767566">
    <property type="protein sequence ID" value="EON63961.1"/>
    <property type="molecule type" value="Genomic_DNA"/>
</dbReference>
<keyword evidence="1" id="KW-0812">Transmembrane</keyword>